<dbReference type="PANTHER" id="PTHR43298:SF2">
    <property type="entry name" value="FMN_FAD EXPORTER YEEO-RELATED"/>
    <property type="match status" value="1"/>
</dbReference>
<dbReference type="InterPro" id="IPR050222">
    <property type="entry name" value="MATE_MdtK"/>
</dbReference>
<organism evidence="11 12">
    <name type="scientific">Cellvibrio japonicus (strain Ueda107)</name>
    <name type="common">Pseudomonas fluorescens subsp. cellulosa</name>
    <dbReference type="NCBI Taxonomy" id="498211"/>
    <lineage>
        <taxon>Bacteria</taxon>
        <taxon>Pseudomonadati</taxon>
        <taxon>Pseudomonadota</taxon>
        <taxon>Gammaproteobacteria</taxon>
        <taxon>Cellvibrionales</taxon>
        <taxon>Cellvibrionaceae</taxon>
        <taxon>Cellvibrio</taxon>
    </lineage>
</organism>
<keyword evidence="12" id="KW-1185">Reference proteome</keyword>
<dbReference type="eggNOG" id="COG0534">
    <property type="taxonomic scope" value="Bacteria"/>
</dbReference>
<keyword evidence="5 10" id="KW-0812">Transmembrane</keyword>
<keyword evidence="8 10" id="KW-0472">Membrane</keyword>
<dbReference type="CDD" id="cd13131">
    <property type="entry name" value="MATE_NorM_like"/>
    <property type="match status" value="1"/>
</dbReference>
<evidence type="ECO:0000256" key="1">
    <source>
        <dbReference type="ARBA" id="ARBA00004429"/>
    </source>
</evidence>
<evidence type="ECO:0000256" key="9">
    <source>
        <dbReference type="ARBA" id="ARBA00031636"/>
    </source>
</evidence>
<dbReference type="OrthoDB" id="9780160at2"/>
<dbReference type="STRING" id="498211.CJA_2900"/>
<dbReference type="KEGG" id="cja:CJA_2900"/>
<dbReference type="InterPro" id="IPR048279">
    <property type="entry name" value="MdtK-like"/>
</dbReference>
<dbReference type="PANTHER" id="PTHR43298">
    <property type="entry name" value="MULTIDRUG RESISTANCE PROTEIN NORM-RELATED"/>
    <property type="match status" value="1"/>
</dbReference>
<proteinExistence type="predicted"/>
<feature type="transmembrane region" description="Helical" evidence="10">
    <location>
        <begin position="105"/>
        <end position="125"/>
    </location>
</feature>
<evidence type="ECO:0000313" key="11">
    <source>
        <dbReference type="EMBL" id="ACE84764.1"/>
    </source>
</evidence>
<dbReference type="NCBIfam" id="TIGR00797">
    <property type="entry name" value="matE"/>
    <property type="match status" value="1"/>
</dbReference>
<keyword evidence="3" id="KW-0050">Antiport</keyword>
<dbReference type="GO" id="GO:0042910">
    <property type="term" value="F:xenobiotic transmembrane transporter activity"/>
    <property type="evidence" value="ECO:0007669"/>
    <property type="project" value="InterPro"/>
</dbReference>
<feature type="transmembrane region" description="Helical" evidence="10">
    <location>
        <begin position="174"/>
        <end position="194"/>
    </location>
</feature>
<feature type="transmembrane region" description="Helical" evidence="10">
    <location>
        <begin position="206"/>
        <end position="231"/>
    </location>
</feature>
<evidence type="ECO:0000256" key="10">
    <source>
        <dbReference type="SAM" id="Phobius"/>
    </source>
</evidence>
<feature type="transmembrane region" description="Helical" evidence="10">
    <location>
        <begin position="407"/>
        <end position="426"/>
    </location>
</feature>
<feature type="transmembrane region" description="Helical" evidence="10">
    <location>
        <begin position="145"/>
        <end position="162"/>
    </location>
</feature>
<gene>
    <name evidence="11" type="ordered locus">CJA_2900</name>
</gene>
<dbReference type="AlphaFoldDB" id="B3PC85"/>
<name>B3PC85_CELJU</name>
<dbReference type="GO" id="GO:0005886">
    <property type="term" value="C:plasma membrane"/>
    <property type="evidence" value="ECO:0007669"/>
    <property type="project" value="UniProtKB-SubCell"/>
</dbReference>
<feature type="transmembrane region" description="Helical" evidence="10">
    <location>
        <begin position="260"/>
        <end position="283"/>
    </location>
</feature>
<feature type="transmembrane region" description="Helical" evidence="10">
    <location>
        <begin position="332"/>
        <end position="355"/>
    </location>
</feature>
<evidence type="ECO:0000256" key="8">
    <source>
        <dbReference type="ARBA" id="ARBA00023136"/>
    </source>
</evidence>
<accession>B3PC85</accession>
<dbReference type="InterPro" id="IPR002528">
    <property type="entry name" value="MATE_fam"/>
</dbReference>
<keyword evidence="6 10" id="KW-1133">Transmembrane helix</keyword>
<feature type="transmembrane region" description="Helical" evidence="10">
    <location>
        <begin position="60"/>
        <end position="84"/>
    </location>
</feature>
<keyword evidence="7" id="KW-0406">Ion transport</keyword>
<feature type="transmembrane region" description="Helical" evidence="10">
    <location>
        <begin position="438"/>
        <end position="457"/>
    </location>
</feature>
<dbReference type="HOGENOM" id="CLU_012893_6_0_6"/>
<sequence>MNEPVSQSLPNHDQSLVVRTLNEWRQLGILGAPILVAQLAQMANGVIDTVMAGHASATDLAGVGIGTSLWVPILLFFAGVLGALQPTISGQRGAGAMHQIIPTTWQGIYIAMAGMVLMAAIILNLDPVLQLLQLDAATAAIAKGYLAAFAWGIPALLLLLALRGLTDGLGHTRVIMSFSLLSTLLNLPLNYFFIYGVDFGLFILPAMGGIGCGWATSIANWAAVIGLLIYLNRSRVYANLHLLGEWVAPSMADIKRLLRLGLPIGFTLFVEVSMFCMIALFLAPLGAITVAGHQIVLNVISLLFMLPLSLGMALTLRVSFLVGAGDEAEARLLARSSLLLALGIGAINAPLLLFGREWIAGLYTSDAAVQAVAAKLFVLAAFFQLADVIQVTMINVQRGYKDTKIPMLIMLLSFWAICLPLGYTLTFTDWLVEPMGASGFWTALIAGLVCAALLLTWRMWRFDPRHSPVNTQVLPAN</sequence>
<feature type="transmembrane region" description="Helical" evidence="10">
    <location>
        <begin position="295"/>
        <end position="320"/>
    </location>
</feature>
<evidence type="ECO:0000256" key="2">
    <source>
        <dbReference type="ARBA" id="ARBA00022448"/>
    </source>
</evidence>
<comment type="subcellular location">
    <subcellularLocation>
        <location evidence="1">Cell inner membrane</location>
        <topology evidence="1">Multi-pass membrane protein</topology>
    </subcellularLocation>
</comment>
<dbReference type="RefSeq" id="WP_012488483.1">
    <property type="nucleotide sequence ID" value="NC_010995.1"/>
</dbReference>
<keyword evidence="4" id="KW-1003">Cell membrane</keyword>
<dbReference type="PIRSF" id="PIRSF006603">
    <property type="entry name" value="DinF"/>
    <property type="match status" value="1"/>
</dbReference>
<dbReference type="EMBL" id="CP000934">
    <property type="protein sequence ID" value="ACE84764.1"/>
    <property type="molecule type" value="Genomic_DNA"/>
</dbReference>
<reference evidence="11 12" key="1">
    <citation type="journal article" date="2008" name="J. Bacteriol.">
        <title>Insights into plant cell wall degradation from the genome sequence of the soil bacterium Cellvibrio japonicus.</title>
        <authorList>
            <person name="Deboy R.T."/>
            <person name="Mongodin E.F."/>
            <person name="Fouts D.E."/>
            <person name="Tailford L.E."/>
            <person name="Khouri H."/>
            <person name="Emerson J.B."/>
            <person name="Mohamoud Y."/>
            <person name="Watkins K."/>
            <person name="Henrissat B."/>
            <person name="Gilbert H.J."/>
            <person name="Nelson K.E."/>
        </authorList>
    </citation>
    <scope>NUCLEOTIDE SEQUENCE [LARGE SCALE GENOMIC DNA]</scope>
    <source>
        <strain evidence="11 12">Ueda107</strain>
    </source>
</reference>
<keyword evidence="2" id="KW-0813">Transport</keyword>
<evidence type="ECO:0000256" key="3">
    <source>
        <dbReference type="ARBA" id="ARBA00022449"/>
    </source>
</evidence>
<feature type="transmembrane region" description="Helical" evidence="10">
    <location>
        <begin position="367"/>
        <end position="386"/>
    </location>
</feature>
<evidence type="ECO:0000256" key="5">
    <source>
        <dbReference type="ARBA" id="ARBA00022692"/>
    </source>
</evidence>
<evidence type="ECO:0000256" key="6">
    <source>
        <dbReference type="ARBA" id="ARBA00022989"/>
    </source>
</evidence>
<evidence type="ECO:0000256" key="4">
    <source>
        <dbReference type="ARBA" id="ARBA00022475"/>
    </source>
</evidence>
<evidence type="ECO:0000313" key="12">
    <source>
        <dbReference type="Proteomes" id="UP000001036"/>
    </source>
</evidence>
<protein>
    <recommendedName>
        <fullName evidence="9">Multidrug-efflux transporter</fullName>
    </recommendedName>
</protein>
<dbReference type="GO" id="GO:0015297">
    <property type="term" value="F:antiporter activity"/>
    <property type="evidence" value="ECO:0007669"/>
    <property type="project" value="UniProtKB-KW"/>
</dbReference>
<dbReference type="GO" id="GO:0006811">
    <property type="term" value="P:monoatomic ion transport"/>
    <property type="evidence" value="ECO:0007669"/>
    <property type="project" value="UniProtKB-KW"/>
</dbReference>
<evidence type="ECO:0000256" key="7">
    <source>
        <dbReference type="ARBA" id="ARBA00023065"/>
    </source>
</evidence>
<dbReference type="Pfam" id="PF01554">
    <property type="entry name" value="MatE"/>
    <property type="match status" value="2"/>
</dbReference>
<dbReference type="Proteomes" id="UP000001036">
    <property type="component" value="Chromosome"/>
</dbReference>